<dbReference type="AlphaFoldDB" id="A0A8J3VWK4"/>
<evidence type="ECO:0000256" key="1">
    <source>
        <dbReference type="SAM" id="MobiDB-lite"/>
    </source>
</evidence>
<evidence type="ECO:0000313" key="2">
    <source>
        <dbReference type="EMBL" id="GIH20951.1"/>
    </source>
</evidence>
<gene>
    <name evidence="2" type="ORF">Raf01_91230</name>
</gene>
<dbReference type="EMBL" id="BONZ01000110">
    <property type="protein sequence ID" value="GIH20951.1"/>
    <property type="molecule type" value="Genomic_DNA"/>
</dbReference>
<proteinExistence type="predicted"/>
<accession>A0A8J3VWK4</accession>
<name>A0A8J3VWK4_9ACTN</name>
<protein>
    <submittedName>
        <fullName evidence="2">Uncharacterized protein</fullName>
    </submittedName>
</protein>
<feature type="region of interest" description="Disordered" evidence="1">
    <location>
        <begin position="1"/>
        <end position="25"/>
    </location>
</feature>
<sequence>MRAAGAGTGRLVTGVEMEPAGDDDSMWEIRTCPECGVVVLIVPRPVPDDIDAEFAVRLEEHQRRRHAAD</sequence>
<evidence type="ECO:0000313" key="3">
    <source>
        <dbReference type="Proteomes" id="UP000642748"/>
    </source>
</evidence>
<keyword evidence="3" id="KW-1185">Reference proteome</keyword>
<reference evidence="2" key="1">
    <citation type="submission" date="2021-01" db="EMBL/GenBank/DDBJ databases">
        <title>Whole genome shotgun sequence of Rugosimonospora africana NBRC 104875.</title>
        <authorList>
            <person name="Komaki H."/>
            <person name="Tamura T."/>
        </authorList>
    </citation>
    <scope>NUCLEOTIDE SEQUENCE</scope>
    <source>
        <strain evidence="2">NBRC 104875</strain>
    </source>
</reference>
<dbReference type="Proteomes" id="UP000642748">
    <property type="component" value="Unassembled WGS sequence"/>
</dbReference>
<comment type="caution">
    <text evidence="2">The sequence shown here is derived from an EMBL/GenBank/DDBJ whole genome shotgun (WGS) entry which is preliminary data.</text>
</comment>
<organism evidence="2 3">
    <name type="scientific">Rugosimonospora africana</name>
    <dbReference type="NCBI Taxonomy" id="556532"/>
    <lineage>
        <taxon>Bacteria</taxon>
        <taxon>Bacillati</taxon>
        <taxon>Actinomycetota</taxon>
        <taxon>Actinomycetes</taxon>
        <taxon>Micromonosporales</taxon>
        <taxon>Micromonosporaceae</taxon>
        <taxon>Rugosimonospora</taxon>
    </lineage>
</organism>